<evidence type="ECO:0000256" key="1">
    <source>
        <dbReference type="ARBA" id="ARBA00022737"/>
    </source>
</evidence>
<accession>A0ABC8VWK5</accession>
<keyword evidence="3" id="KW-0040">ANK repeat</keyword>
<gene>
    <name evidence="5" type="ORF">URODEC1_LOCUS7579</name>
</gene>
<dbReference type="InterPro" id="IPR051616">
    <property type="entry name" value="Cul2-RING_E3_ligase_SR"/>
</dbReference>
<dbReference type="SMART" id="SM00248">
    <property type="entry name" value="ANK"/>
    <property type="match status" value="6"/>
</dbReference>
<keyword evidence="1" id="KW-0677">Repeat</keyword>
<dbReference type="Pfam" id="PF13637">
    <property type="entry name" value="Ank_4"/>
    <property type="match status" value="1"/>
</dbReference>
<evidence type="ECO:0000313" key="6">
    <source>
        <dbReference type="Proteomes" id="UP001497457"/>
    </source>
</evidence>
<feature type="repeat" description="ANK" evidence="3">
    <location>
        <begin position="72"/>
        <end position="104"/>
    </location>
</feature>
<dbReference type="Pfam" id="PF12796">
    <property type="entry name" value="Ank_2"/>
    <property type="match status" value="2"/>
</dbReference>
<dbReference type="EMBL" id="OZ075121">
    <property type="protein sequence ID" value="CAL4898093.1"/>
    <property type="molecule type" value="Genomic_DNA"/>
</dbReference>
<evidence type="ECO:0000256" key="3">
    <source>
        <dbReference type="PROSITE-ProRule" id="PRU00023"/>
    </source>
</evidence>
<keyword evidence="2 4" id="KW-0802">TPR repeat</keyword>
<dbReference type="Proteomes" id="UP001497457">
    <property type="component" value="Chromosome 11b"/>
</dbReference>
<dbReference type="InterPro" id="IPR036770">
    <property type="entry name" value="Ankyrin_rpt-contain_sf"/>
</dbReference>
<organism evidence="5 6">
    <name type="scientific">Urochloa decumbens</name>
    <dbReference type="NCBI Taxonomy" id="240449"/>
    <lineage>
        <taxon>Eukaryota</taxon>
        <taxon>Viridiplantae</taxon>
        <taxon>Streptophyta</taxon>
        <taxon>Embryophyta</taxon>
        <taxon>Tracheophyta</taxon>
        <taxon>Spermatophyta</taxon>
        <taxon>Magnoliopsida</taxon>
        <taxon>Liliopsida</taxon>
        <taxon>Poales</taxon>
        <taxon>Poaceae</taxon>
        <taxon>PACMAD clade</taxon>
        <taxon>Panicoideae</taxon>
        <taxon>Panicodae</taxon>
        <taxon>Paniceae</taxon>
        <taxon>Melinidinae</taxon>
        <taxon>Urochloa</taxon>
    </lineage>
</organism>
<dbReference type="InterPro" id="IPR013105">
    <property type="entry name" value="TPR_2"/>
</dbReference>
<sequence length="379" mass="40962">MAMAPDPSAAAKAVIDGKLRHLKKIASKMDLREAKDPKVGNLLHLAVARGHVEICRFLVEESGLDVNGPNPDGETPVIIAATGGKVSVLRYLLDHGVDPATRDATGATLLHIAAENGHEEAVRLLLSRGVDVDPISNRHITPLHMAAWKGHDQALKVLLEHGADPNRTAHHIFSPLRMACTSGSLKCIKLLVEAGADVNSKSPYGPNLLMSTASDYSDEATDIVKLLLEAGADPDIFAKDAGFMKEHTPADPKQEANEALAKGDYLAASYLYSLAIHKDPLDATLFSNRSLCWLMLGDGKSALADAQECKMIRPCWSKAWYQEGAALSMLKNYKGAANAFVEARKLDPACDEIKTALRQCSFLLFFSSLVSKFPFNCII</sequence>
<dbReference type="Gene3D" id="1.25.40.10">
    <property type="entry name" value="Tetratricopeptide repeat domain"/>
    <property type="match status" value="1"/>
</dbReference>
<dbReference type="SUPFAM" id="SSF48452">
    <property type="entry name" value="TPR-like"/>
    <property type="match status" value="1"/>
</dbReference>
<name>A0ABC8VWK5_9POAL</name>
<dbReference type="Gene3D" id="1.25.40.20">
    <property type="entry name" value="Ankyrin repeat-containing domain"/>
    <property type="match status" value="2"/>
</dbReference>
<feature type="repeat" description="ANK" evidence="3">
    <location>
        <begin position="138"/>
        <end position="170"/>
    </location>
</feature>
<feature type="repeat" description="ANK" evidence="3">
    <location>
        <begin position="171"/>
        <end position="203"/>
    </location>
</feature>
<dbReference type="InterPro" id="IPR002110">
    <property type="entry name" value="Ankyrin_rpt"/>
</dbReference>
<dbReference type="PANTHER" id="PTHR46224:SF57">
    <property type="entry name" value="ANKYRIN-LIKE PROTEIN"/>
    <property type="match status" value="1"/>
</dbReference>
<reference evidence="5" key="1">
    <citation type="submission" date="2024-10" db="EMBL/GenBank/DDBJ databases">
        <authorList>
            <person name="Ryan C."/>
        </authorList>
    </citation>
    <scope>NUCLEOTIDE SEQUENCE [LARGE SCALE GENOMIC DNA]</scope>
</reference>
<keyword evidence="6" id="KW-1185">Reference proteome</keyword>
<protein>
    <submittedName>
        <fullName evidence="5">Uncharacterized protein</fullName>
    </submittedName>
</protein>
<feature type="repeat" description="TPR" evidence="4">
    <location>
        <begin position="317"/>
        <end position="350"/>
    </location>
</feature>
<feature type="repeat" description="ANK" evidence="3">
    <location>
        <begin position="105"/>
        <end position="137"/>
    </location>
</feature>
<evidence type="ECO:0000256" key="2">
    <source>
        <dbReference type="ARBA" id="ARBA00022803"/>
    </source>
</evidence>
<dbReference type="InterPro" id="IPR019734">
    <property type="entry name" value="TPR_rpt"/>
</dbReference>
<dbReference type="AlphaFoldDB" id="A0ABC8VWK5"/>
<dbReference type="PROSITE" id="PS50088">
    <property type="entry name" value="ANK_REPEAT"/>
    <property type="match status" value="4"/>
</dbReference>
<dbReference type="PROSITE" id="PS50005">
    <property type="entry name" value="TPR"/>
    <property type="match status" value="1"/>
</dbReference>
<evidence type="ECO:0000313" key="5">
    <source>
        <dbReference type="EMBL" id="CAL4898093.1"/>
    </source>
</evidence>
<dbReference type="PROSITE" id="PS50297">
    <property type="entry name" value="ANK_REP_REGION"/>
    <property type="match status" value="4"/>
</dbReference>
<dbReference type="SUPFAM" id="SSF48403">
    <property type="entry name" value="Ankyrin repeat"/>
    <property type="match status" value="1"/>
</dbReference>
<dbReference type="PRINTS" id="PR01415">
    <property type="entry name" value="ANKYRIN"/>
</dbReference>
<proteinExistence type="predicted"/>
<dbReference type="PANTHER" id="PTHR46224">
    <property type="entry name" value="ANKYRIN REPEAT FAMILY PROTEIN"/>
    <property type="match status" value="1"/>
</dbReference>
<evidence type="ECO:0000256" key="4">
    <source>
        <dbReference type="PROSITE-ProRule" id="PRU00339"/>
    </source>
</evidence>
<dbReference type="Pfam" id="PF07719">
    <property type="entry name" value="TPR_2"/>
    <property type="match status" value="1"/>
</dbReference>
<dbReference type="InterPro" id="IPR011990">
    <property type="entry name" value="TPR-like_helical_dom_sf"/>
</dbReference>